<reference evidence="1" key="2">
    <citation type="submission" date="2023-06" db="EMBL/GenBank/DDBJ databases">
        <authorList>
            <person name="Swenson N.G."/>
            <person name="Wegrzyn J.L."/>
            <person name="Mcevoy S.L."/>
        </authorList>
    </citation>
    <scope>NUCLEOTIDE SEQUENCE</scope>
    <source>
        <strain evidence="1">NS2018</strain>
        <tissue evidence="1">Leaf</tissue>
    </source>
</reference>
<protein>
    <submittedName>
        <fullName evidence="1">Uncharacterized protein</fullName>
    </submittedName>
</protein>
<gene>
    <name evidence="1" type="ORF">LWI29_026738</name>
</gene>
<evidence type="ECO:0000313" key="2">
    <source>
        <dbReference type="Proteomes" id="UP001168877"/>
    </source>
</evidence>
<name>A0AA39SK76_ACESA</name>
<proteinExistence type="predicted"/>
<evidence type="ECO:0000313" key="1">
    <source>
        <dbReference type="EMBL" id="KAK0590414.1"/>
    </source>
</evidence>
<dbReference type="Proteomes" id="UP001168877">
    <property type="component" value="Unassembled WGS sequence"/>
</dbReference>
<sequence length="174" mass="20488">MGIYRRFLAIATSGEKLDAWNGQKRQKQRLNINKNMEILKEANAKDVNYNWNYIRKIKNKLDNALTIEENYWRQRAKADWMTKGDRNSRYFLAKASGRRARNRMRGLMDDSGVWKDSKDELVQITYNYFTGLFSSSHPSTQDLDKISRNVKAKLSEHMVCLQYTEATNYQCCLP</sequence>
<organism evidence="1 2">
    <name type="scientific">Acer saccharum</name>
    <name type="common">Sugar maple</name>
    <dbReference type="NCBI Taxonomy" id="4024"/>
    <lineage>
        <taxon>Eukaryota</taxon>
        <taxon>Viridiplantae</taxon>
        <taxon>Streptophyta</taxon>
        <taxon>Embryophyta</taxon>
        <taxon>Tracheophyta</taxon>
        <taxon>Spermatophyta</taxon>
        <taxon>Magnoliopsida</taxon>
        <taxon>eudicotyledons</taxon>
        <taxon>Gunneridae</taxon>
        <taxon>Pentapetalae</taxon>
        <taxon>rosids</taxon>
        <taxon>malvids</taxon>
        <taxon>Sapindales</taxon>
        <taxon>Sapindaceae</taxon>
        <taxon>Hippocastanoideae</taxon>
        <taxon>Acereae</taxon>
        <taxon>Acer</taxon>
    </lineage>
</organism>
<accession>A0AA39SK76</accession>
<dbReference type="AlphaFoldDB" id="A0AA39SK76"/>
<comment type="caution">
    <text evidence="1">The sequence shown here is derived from an EMBL/GenBank/DDBJ whole genome shotgun (WGS) entry which is preliminary data.</text>
</comment>
<dbReference type="EMBL" id="JAUESC010000381">
    <property type="protein sequence ID" value="KAK0590414.1"/>
    <property type="molecule type" value="Genomic_DNA"/>
</dbReference>
<reference evidence="1" key="1">
    <citation type="journal article" date="2022" name="Plant J.">
        <title>Strategies of tolerance reflected in two North American maple genomes.</title>
        <authorList>
            <person name="McEvoy S.L."/>
            <person name="Sezen U.U."/>
            <person name="Trouern-Trend A."/>
            <person name="McMahon S.M."/>
            <person name="Schaberg P.G."/>
            <person name="Yang J."/>
            <person name="Wegrzyn J.L."/>
            <person name="Swenson N.G."/>
        </authorList>
    </citation>
    <scope>NUCLEOTIDE SEQUENCE</scope>
    <source>
        <strain evidence="1">NS2018</strain>
    </source>
</reference>
<keyword evidence="2" id="KW-1185">Reference proteome</keyword>